<evidence type="ECO:0000256" key="1">
    <source>
        <dbReference type="SAM" id="MobiDB-lite"/>
    </source>
</evidence>
<evidence type="ECO:0000313" key="4">
    <source>
        <dbReference type="Proteomes" id="UP000000488"/>
    </source>
</evidence>
<dbReference type="Pfam" id="PF06250">
    <property type="entry name" value="YhcG_C"/>
    <property type="match status" value="1"/>
</dbReference>
<dbReference type="PANTHER" id="PTHR30547:SF5">
    <property type="entry name" value="NUCLEASE YHCG-RELATED"/>
    <property type="match status" value="1"/>
</dbReference>
<proteinExistence type="predicted"/>
<dbReference type="Proteomes" id="UP000000488">
    <property type="component" value="Chromosome"/>
</dbReference>
<evidence type="ECO:0000313" key="3">
    <source>
        <dbReference type="EMBL" id="AEI64334.1"/>
    </source>
</evidence>
<reference evidence="3 4" key="1">
    <citation type="journal article" date="2011" name="J. Bacteriol.">
        <title>Genome sequence of the halotolerant marine bacterium Myxococcus fulvus HW-1.</title>
        <authorList>
            <person name="Li Z.F."/>
            <person name="Li X."/>
            <person name="Liu H."/>
            <person name="Liu X."/>
            <person name="Han K."/>
            <person name="Wu Z.H."/>
            <person name="Hu W."/>
            <person name="Li F.F."/>
            <person name="Li Y.Z."/>
        </authorList>
    </citation>
    <scope>NUCLEOTIDE SEQUENCE [LARGE SCALE GENOMIC DNA]</scope>
    <source>
        <strain evidence="4">ATCC BAA-855 / HW-1</strain>
    </source>
</reference>
<gene>
    <name evidence="3" type="ordered locus">LILAB_12135</name>
</gene>
<dbReference type="InterPro" id="IPR053148">
    <property type="entry name" value="PD-DEXK-like_domain"/>
</dbReference>
<dbReference type="GO" id="GO:0003676">
    <property type="term" value="F:nucleic acid binding"/>
    <property type="evidence" value="ECO:0007669"/>
    <property type="project" value="InterPro"/>
</dbReference>
<dbReference type="eggNOG" id="COG4804">
    <property type="taxonomic scope" value="Bacteria"/>
</dbReference>
<accession>F8C6E6</accession>
<protein>
    <recommendedName>
        <fullName evidence="2">YhcG PDDEXK nuclease domain-containing protein</fullName>
    </recommendedName>
</protein>
<dbReference type="HOGENOM" id="CLU_1146241_0_0_7"/>
<dbReference type="InterPro" id="IPR009362">
    <property type="entry name" value="YhcG_C"/>
</dbReference>
<dbReference type="KEGG" id="mfu:LILAB_12135"/>
<dbReference type="EMBL" id="CP002830">
    <property type="protein sequence ID" value="AEI64334.1"/>
    <property type="molecule type" value="Genomic_DNA"/>
</dbReference>
<feature type="region of interest" description="Disordered" evidence="1">
    <location>
        <begin position="213"/>
        <end position="242"/>
    </location>
</feature>
<dbReference type="PANTHER" id="PTHR30547">
    <property type="entry name" value="UNCHARACTERIZED PROTEIN YHCG-RELATED"/>
    <property type="match status" value="1"/>
</dbReference>
<feature type="domain" description="YhcG PDDEXK nuclease" evidence="2">
    <location>
        <begin position="35"/>
        <end position="182"/>
    </location>
</feature>
<dbReference type="STRING" id="483219.LILAB_12135"/>
<evidence type="ECO:0000259" key="2">
    <source>
        <dbReference type="Pfam" id="PF06250"/>
    </source>
</evidence>
<dbReference type="AlphaFoldDB" id="F8C6E6"/>
<name>F8C6E6_MYXFH</name>
<dbReference type="InterPro" id="IPR011856">
    <property type="entry name" value="tRNA_endonuc-like_dom_sf"/>
</dbReference>
<sequence length="242" mass="27378">MPWTHHLIILSQAKPVETRELYILAAIKERWPKRELGLKFLGLAADHSEADLHDALLRNLGRFLTELGRDFCFVGSQYPVQVGSQDFAIDLVFFHRGIQCLVAFELKVDKFKPADLGQLSFYVEALDRDMKKPHERPSIGVLLCATKDDEVVEYALARTTSPTLVAEYQTFLPSKELLRAKLHELYAQLAPEDAVVPHAMSLRRRSSYKVTSKVLEKAPAQQVRPAAPSASEQGKAQTRRNR</sequence>
<dbReference type="Gene3D" id="3.40.1350.10">
    <property type="match status" value="1"/>
</dbReference>
<organism evidence="3 4">
    <name type="scientific">Myxococcus fulvus (strain ATCC BAA-855 / HW-1)</name>
    <dbReference type="NCBI Taxonomy" id="483219"/>
    <lineage>
        <taxon>Bacteria</taxon>
        <taxon>Pseudomonadati</taxon>
        <taxon>Myxococcota</taxon>
        <taxon>Myxococcia</taxon>
        <taxon>Myxococcales</taxon>
        <taxon>Cystobacterineae</taxon>
        <taxon>Myxococcaceae</taxon>
        <taxon>Myxococcus</taxon>
    </lineage>
</organism>